<dbReference type="Proteomes" id="UP001201812">
    <property type="component" value="Unassembled WGS sequence"/>
</dbReference>
<name>A0AAD4RAH5_9BILA</name>
<gene>
    <name evidence="1" type="ORF">DdX_05224</name>
</gene>
<accession>A0AAD4RAH5</accession>
<dbReference type="InterPro" id="IPR001087">
    <property type="entry name" value="GDSL"/>
</dbReference>
<reference evidence="1" key="1">
    <citation type="submission" date="2022-01" db="EMBL/GenBank/DDBJ databases">
        <title>Genome Sequence Resource for Two Populations of Ditylenchus destructor, the Migratory Endoparasitic Phytonematode.</title>
        <authorList>
            <person name="Zhang H."/>
            <person name="Lin R."/>
            <person name="Xie B."/>
        </authorList>
    </citation>
    <scope>NUCLEOTIDE SEQUENCE</scope>
    <source>
        <strain evidence="1">BazhouSP</strain>
    </source>
</reference>
<organism evidence="1 2">
    <name type="scientific">Ditylenchus destructor</name>
    <dbReference type="NCBI Taxonomy" id="166010"/>
    <lineage>
        <taxon>Eukaryota</taxon>
        <taxon>Metazoa</taxon>
        <taxon>Ecdysozoa</taxon>
        <taxon>Nematoda</taxon>
        <taxon>Chromadorea</taxon>
        <taxon>Rhabditida</taxon>
        <taxon>Tylenchina</taxon>
        <taxon>Tylenchomorpha</taxon>
        <taxon>Sphaerularioidea</taxon>
        <taxon>Anguinidae</taxon>
        <taxon>Anguininae</taxon>
        <taxon>Ditylenchus</taxon>
    </lineage>
</organism>
<dbReference type="CDD" id="cd01823">
    <property type="entry name" value="SEST_like"/>
    <property type="match status" value="1"/>
</dbReference>
<dbReference type="GO" id="GO:0006629">
    <property type="term" value="P:lipid metabolic process"/>
    <property type="evidence" value="ECO:0007669"/>
    <property type="project" value="TreeGrafter"/>
</dbReference>
<dbReference type="SUPFAM" id="SSF52266">
    <property type="entry name" value="SGNH hydrolase"/>
    <property type="match status" value="1"/>
</dbReference>
<dbReference type="GO" id="GO:0016788">
    <property type="term" value="F:hydrolase activity, acting on ester bonds"/>
    <property type="evidence" value="ECO:0007669"/>
    <property type="project" value="InterPro"/>
</dbReference>
<keyword evidence="2" id="KW-1185">Reference proteome</keyword>
<dbReference type="PANTHER" id="PTHR37981">
    <property type="entry name" value="LIPASE 2"/>
    <property type="match status" value="1"/>
</dbReference>
<proteinExistence type="predicted"/>
<dbReference type="InterPro" id="IPR037460">
    <property type="entry name" value="SEST-like"/>
</dbReference>
<sequence>MMNLPVGPSIIWHLFGMFNTWSQLPIFRSPMSGHDIHYNSAEILRPAIIAPIAVDRMRRLGNMNEDDSYLPWASAGVVPIFVNDELSYRRNMHLVRVSVCHDGAVQKQIRNNSNGSSALRFLWKFSPEQNDGQQSQTLAFSSGNCSLVVQLSTQGTYHISLEVEQTFATGGSRALFVSKVMQPVRIHDYWIVALGDSFASGEGNPDLPVQRIEQRRNRVSSNYIVHPARWISEKCHRSTKSWPFKVYEKLLALSNGHHSVIHFSFLACAGASVARGISSSSEADNDAGIESSQLDKVRSISQIRGSGPDLLLMSVGGNDLGYSDILARLLQGGDADTQSLQLRFFYVSTQLDRLGSALASLQPSQTVTPHYFDISRNERGIIDTSCADLEGIHIESLRKAERIILKRLNRMITEKGEKFGWTVVGEEVDKLFKTAGMCSSRSLIRNSEDSLRLQGDYFGAFHPTEEAHSRIAEHVFRKVNFRALLPT</sequence>
<evidence type="ECO:0000313" key="2">
    <source>
        <dbReference type="Proteomes" id="UP001201812"/>
    </source>
</evidence>
<dbReference type="AlphaFoldDB" id="A0AAD4RAH5"/>
<dbReference type="Pfam" id="PF00657">
    <property type="entry name" value="Lipase_GDSL"/>
    <property type="match status" value="1"/>
</dbReference>
<dbReference type="Gene3D" id="3.40.50.1110">
    <property type="entry name" value="SGNH hydrolase"/>
    <property type="match status" value="1"/>
</dbReference>
<evidence type="ECO:0000313" key="1">
    <source>
        <dbReference type="EMBL" id="KAI1720973.1"/>
    </source>
</evidence>
<dbReference type="PANTHER" id="PTHR37981:SF1">
    <property type="entry name" value="SGNH HYDROLASE-TYPE ESTERASE DOMAIN-CONTAINING PROTEIN"/>
    <property type="match status" value="1"/>
</dbReference>
<protein>
    <submittedName>
        <fullName evidence="1">GDSL-like lipase/Acylhydrolase family domain-containing protein</fullName>
    </submittedName>
</protein>
<dbReference type="EMBL" id="JAKKPZ010000005">
    <property type="protein sequence ID" value="KAI1720973.1"/>
    <property type="molecule type" value="Genomic_DNA"/>
</dbReference>
<dbReference type="InterPro" id="IPR036514">
    <property type="entry name" value="SGNH_hydro_sf"/>
</dbReference>
<comment type="caution">
    <text evidence="1">The sequence shown here is derived from an EMBL/GenBank/DDBJ whole genome shotgun (WGS) entry which is preliminary data.</text>
</comment>